<accession>A0A0L0USR8</accession>
<dbReference type="EMBL" id="AJIL01000276">
    <property type="protein sequence ID" value="KNE90098.1"/>
    <property type="molecule type" value="Genomic_DNA"/>
</dbReference>
<feature type="compositionally biased region" description="Pro residues" evidence="1">
    <location>
        <begin position="141"/>
        <end position="150"/>
    </location>
</feature>
<sequence length="158" mass="17440">MYTKISSTHRVLAKFAVIAVLTVCAFQVAETAKPKPQKCSKAFNRSYEGDPDVNSAFNFKHCHRFADVDEGVSDATDQTIHPETFRVTSTNTLDGMGTQPGIKGQHYFQCSWTGPNDVNANRPWCDDCSLTEKPKELFPPGWRPGDPPHNGPDNGIGK</sequence>
<evidence type="ECO:0000313" key="4">
    <source>
        <dbReference type="Proteomes" id="UP000054564"/>
    </source>
</evidence>
<feature type="region of interest" description="Disordered" evidence="1">
    <location>
        <begin position="136"/>
        <end position="158"/>
    </location>
</feature>
<keyword evidence="4" id="KW-1185">Reference proteome</keyword>
<keyword evidence="2" id="KW-0732">Signal</keyword>
<evidence type="ECO:0000313" key="3">
    <source>
        <dbReference type="EMBL" id="KNE90098.1"/>
    </source>
</evidence>
<comment type="caution">
    <text evidence="3">The sequence shown here is derived from an EMBL/GenBank/DDBJ whole genome shotgun (WGS) entry which is preliminary data.</text>
</comment>
<proteinExistence type="predicted"/>
<dbReference type="Proteomes" id="UP000054564">
    <property type="component" value="Unassembled WGS sequence"/>
</dbReference>
<organism evidence="3 4">
    <name type="scientific">Puccinia striiformis f. sp. tritici PST-78</name>
    <dbReference type="NCBI Taxonomy" id="1165861"/>
    <lineage>
        <taxon>Eukaryota</taxon>
        <taxon>Fungi</taxon>
        <taxon>Dikarya</taxon>
        <taxon>Basidiomycota</taxon>
        <taxon>Pucciniomycotina</taxon>
        <taxon>Pucciniomycetes</taxon>
        <taxon>Pucciniales</taxon>
        <taxon>Pucciniaceae</taxon>
        <taxon>Puccinia</taxon>
    </lineage>
</organism>
<name>A0A0L0USR8_9BASI</name>
<evidence type="ECO:0000256" key="2">
    <source>
        <dbReference type="SAM" id="SignalP"/>
    </source>
</evidence>
<evidence type="ECO:0000256" key="1">
    <source>
        <dbReference type="SAM" id="MobiDB-lite"/>
    </source>
</evidence>
<dbReference type="AlphaFoldDB" id="A0A0L0USR8"/>
<gene>
    <name evidence="3" type="ORF">PSTG_16439</name>
</gene>
<feature type="chain" id="PRO_5005549283" evidence="2">
    <location>
        <begin position="32"/>
        <end position="158"/>
    </location>
</feature>
<feature type="signal peptide" evidence="2">
    <location>
        <begin position="1"/>
        <end position="31"/>
    </location>
</feature>
<reference evidence="4" key="1">
    <citation type="submission" date="2014-03" db="EMBL/GenBank/DDBJ databases">
        <title>The Genome Sequence of Puccinia striiformis f. sp. tritici PST-78.</title>
        <authorList>
            <consortium name="The Broad Institute Genome Sequencing Platform"/>
            <person name="Cuomo C."/>
            <person name="Hulbert S."/>
            <person name="Chen X."/>
            <person name="Walker B."/>
            <person name="Young S.K."/>
            <person name="Zeng Q."/>
            <person name="Gargeya S."/>
            <person name="Fitzgerald M."/>
            <person name="Haas B."/>
            <person name="Abouelleil A."/>
            <person name="Alvarado L."/>
            <person name="Arachchi H.M."/>
            <person name="Berlin A.M."/>
            <person name="Chapman S.B."/>
            <person name="Goldberg J."/>
            <person name="Griggs A."/>
            <person name="Gujja S."/>
            <person name="Hansen M."/>
            <person name="Howarth C."/>
            <person name="Imamovic A."/>
            <person name="Larimer J."/>
            <person name="McCowan C."/>
            <person name="Montmayeur A."/>
            <person name="Murphy C."/>
            <person name="Neiman D."/>
            <person name="Pearson M."/>
            <person name="Priest M."/>
            <person name="Roberts A."/>
            <person name="Saif S."/>
            <person name="Shea T."/>
            <person name="Sisk P."/>
            <person name="Sykes S."/>
            <person name="Wortman J."/>
            <person name="Nusbaum C."/>
            <person name="Birren B."/>
        </authorList>
    </citation>
    <scope>NUCLEOTIDE SEQUENCE [LARGE SCALE GENOMIC DNA]</scope>
    <source>
        <strain evidence="4">race PST-78</strain>
    </source>
</reference>
<protein>
    <submittedName>
        <fullName evidence="3">Uncharacterized protein</fullName>
    </submittedName>
</protein>